<evidence type="ECO:0000256" key="11">
    <source>
        <dbReference type="ARBA" id="ARBA00049080"/>
    </source>
</evidence>
<evidence type="ECO:0000256" key="7">
    <source>
        <dbReference type="ARBA" id="ARBA00023027"/>
    </source>
</evidence>
<comment type="caution">
    <text evidence="13">Was originally thought to be a dihydrodipicolinate reductase (DHDPR), catalyzing the conversion of dihydrodipicolinate to tetrahydrodipicolinate. However, it was shown in E.coli that the substrate of the enzymatic reaction is not dihydrodipicolinate (DHDP) but in fact (2S,4S)-4-hydroxy-2,3,4,5-tetrahydrodipicolinic acid (HTPA), the product released by the DapA-catalyzed reaction.</text>
</comment>
<evidence type="ECO:0000256" key="3">
    <source>
        <dbReference type="ARBA" id="ARBA00022605"/>
    </source>
</evidence>
<comment type="subunit">
    <text evidence="13">Homotetramer.</text>
</comment>
<feature type="domain" description="Dihydrodipicolinate reductase N-terminal" evidence="14">
    <location>
        <begin position="6"/>
        <end position="130"/>
    </location>
</feature>
<comment type="similarity">
    <text evidence="1 13">Belongs to the DapB family.</text>
</comment>
<evidence type="ECO:0000256" key="12">
    <source>
        <dbReference type="ARBA" id="ARBA00049396"/>
    </source>
</evidence>
<dbReference type="OrthoDB" id="9790352at2"/>
<dbReference type="InterPro" id="IPR023940">
    <property type="entry name" value="DHDPR_bac"/>
</dbReference>
<evidence type="ECO:0000256" key="2">
    <source>
        <dbReference type="ARBA" id="ARBA00022490"/>
    </source>
</evidence>
<dbReference type="GO" id="GO:0019877">
    <property type="term" value="P:diaminopimelate biosynthetic process"/>
    <property type="evidence" value="ECO:0007669"/>
    <property type="project" value="UniProtKB-UniRule"/>
</dbReference>
<dbReference type="Proteomes" id="UP000199759">
    <property type="component" value="Unassembled WGS sequence"/>
</dbReference>
<dbReference type="RefSeq" id="WP_091768956.1">
    <property type="nucleotide sequence ID" value="NZ_FNHG01000006.1"/>
</dbReference>
<dbReference type="EMBL" id="FNHG01000006">
    <property type="protein sequence ID" value="SDM19208.1"/>
    <property type="molecule type" value="Genomic_DNA"/>
</dbReference>
<gene>
    <name evidence="13" type="primary">dapB</name>
    <name evidence="16" type="ORF">SAMN04488568_106100</name>
</gene>
<dbReference type="PROSITE" id="PS01298">
    <property type="entry name" value="DAPB"/>
    <property type="match status" value="1"/>
</dbReference>
<dbReference type="SUPFAM" id="SSF55347">
    <property type="entry name" value="Glyceraldehyde-3-phosphate dehydrogenase-like, C-terminal domain"/>
    <property type="match status" value="1"/>
</dbReference>
<sequence>MKSVTKVTVLGPTGRLGRAICAAVLDAPDMELVGAIVRSQSAFLDEDVGEMLDRDTVGCRTTVPFEDALELSDIVIDASMPAMTISVAERMAVQARKCGLVTGVTGFTTEQSERLATAAQRVPLLAAGNFSLGIAVIEALVEQAAILPAKDWDIEISETHHRLKADAPSGTALLLGHAAARGRGINHEAMAVWAREGVTGPRRPGTIGYAVSRGGGIIGEHEVRLLSDMEEISISHRTHDRRVFARGAITATRWMCDGGKGREPGLYSMQDVVKA</sequence>
<dbReference type="GO" id="GO:0005737">
    <property type="term" value="C:cytoplasm"/>
    <property type="evidence" value="ECO:0007669"/>
    <property type="project" value="UniProtKB-SubCell"/>
</dbReference>
<organism evidence="16 17">
    <name type="scientific">Maricaulis salignorans</name>
    <dbReference type="NCBI Taxonomy" id="144026"/>
    <lineage>
        <taxon>Bacteria</taxon>
        <taxon>Pseudomonadati</taxon>
        <taxon>Pseudomonadota</taxon>
        <taxon>Alphaproteobacteria</taxon>
        <taxon>Maricaulales</taxon>
        <taxon>Maricaulaceae</taxon>
        <taxon>Maricaulis</taxon>
    </lineage>
</organism>
<feature type="binding site" evidence="13">
    <location>
        <position position="161"/>
    </location>
    <ligand>
        <name>(S)-2,3,4,5-tetrahydrodipicolinate</name>
        <dbReference type="ChEBI" id="CHEBI:16845"/>
    </ligand>
</feature>
<feature type="binding site" evidence="13">
    <location>
        <begin position="103"/>
        <end position="105"/>
    </location>
    <ligand>
        <name>NAD(+)</name>
        <dbReference type="ChEBI" id="CHEBI:57540"/>
    </ligand>
</feature>
<dbReference type="EC" id="1.17.1.8" evidence="10 13"/>
<dbReference type="GO" id="GO:0051287">
    <property type="term" value="F:NAD binding"/>
    <property type="evidence" value="ECO:0007669"/>
    <property type="project" value="UniProtKB-UniRule"/>
</dbReference>
<accession>A0A1G9R7J1</accession>
<keyword evidence="4 13" id="KW-0521">NADP</keyword>
<dbReference type="STRING" id="144026.SAMN04488568_106100"/>
<dbReference type="NCBIfam" id="TIGR00036">
    <property type="entry name" value="dapB"/>
    <property type="match status" value="1"/>
</dbReference>
<evidence type="ECO:0000256" key="5">
    <source>
        <dbReference type="ARBA" id="ARBA00022915"/>
    </source>
</evidence>
<dbReference type="AlphaFoldDB" id="A0A1G9R7J1"/>
<comment type="function">
    <text evidence="13">Catalyzes the conversion of 4-hydroxy-tetrahydrodipicolinate (HTPA) to tetrahydrodipicolinate.</text>
</comment>
<feature type="binding site" evidence="13">
    <location>
        <begin position="11"/>
        <end position="16"/>
    </location>
    <ligand>
        <name>NAD(+)</name>
        <dbReference type="ChEBI" id="CHEBI:57540"/>
    </ligand>
</feature>
<evidence type="ECO:0000256" key="1">
    <source>
        <dbReference type="ARBA" id="ARBA00006642"/>
    </source>
</evidence>
<dbReference type="GO" id="GO:0050661">
    <property type="term" value="F:NADP binding"/>
    <property type="evidence" value="ECO:0007669"/>
    <property type="project" value="UniProtKB-UniRule"/>
</dbReference>
<evidence type="ECO:0000256" key="6">
    <source>
        <dbReference type="ARBA" id="ARBA00023002"/>
    </source>
</evidence>
<dbReference type="Gene3D" id="3.30.360.10">
    <property type="entry name" value="Dihydrodipicolinate Reductase, domain 2"/>
    <property type="match status" value="1"/>
</dbReference>
<evidence type="ECO:0000313" key="17">
    <source>
        <dbReference type="Proteomes" id="UP000199759"/>
    </source>
</evidence>
<dbReference type="GO" id="GO:0009089">
    <property type="term" value="P:lysine biosynthetic process via diaminopimelate"/>
    <property type="evidence" value="ECO:0007669"/>
    <property type="project" value="UniProtKB-UniRule"/>
</dbReference>
<dbReference type="GO" id="GO:0016726">
    <property type="term" value="F:oxidoreductase activity, acting on CH or CH2 groups, NAD or NADP as acceptor"/>
    <property type="evidence" value="ECO:0007669"/>
    <property type="project" value="UniProtKB-UniRule"/>
</dbReference>
<dbReference type="PANTHER" id="PTHR20836">
    <property type="entry name" value="DIHYDRODIPICOLINATE REDUCTASE"/>
    <property type="match status" value="1"/>
</dbReference>
<comment type="catalytic activity">
    <reaction evidence="12 13">
        <text>(S)-2,3,4,5-tetrahydrodipicolinate + NAD(+) + H2O = (2S,4S)-4-hydroxy-2,3,4,5-tetrahydrodipicolinate + NADH + H(+)</text>
        <dbReference type="Rhea" id="RHEA:35323"/>
        <dbReference type="ChEBI" id="CHEBI:15377"/>
        <dbReference type="ChEBI" id="CHEBI:15378"/>
        <dbReference type="ChEBI" id="CHEBI:16845"/>
        <dbReference type="ChEBI" id="CHEBI:57540"/>
        <dbReference type="ChEBI" id="CHEBI:57945"/>
        <dbReference type="ChEBI" id="CHEBI:67139"/>
        <dbReference type="EC" id="1.17.1.8"/>
    </reaction>
</comment>
<dbReference type="Pfam" id="PF05173">
    <property type="entry name" value="DapB_C"/>
    <property type="match status" value="1"/>
</dbReference>
<keyword evidence="8 13" id="KW-0457">Lysine biosynthesis</keyword>
<name>A0A1G9R7J1_9PROT</name>
<dbReference type="Pfam" id="PF01113">
    <property type="entry name" value="DapB_N"/>
    <property type="match status" value="1"/>
</dbReference>
<keyword evidence="7 13" id="KW-0520">NAD</keyword>
<dbReference type="PIRSF" id="PIRSF000161">
    <property type="entry name" value="DHPR"/>
    <property type="match status" value="1"/>
</dbReference>
<keyword evidence="17" id="KW-1185">Reference proteome</keyword>
<comment type="caution">
    <text evidence="13">Lacks conserved residue(s) required for the propagation of feature annotation.</text>
</comment>
<feature type="binding site" evidence="13">
    <location>
        <position position="38"/>
    </location>
    <ligand>
        <name>NADP(+)</name>
        <dbReference type="ChEBI" id="CHEBI:58349"/>
    </ligand>
</feature>
<dbReference type="SUPFAM" id="SSF51735">
    <property type="entry name" value="NAD(P)-binding Rossmann-fold domains"/>
    <property type="match status" value="1"/>
</dbReference>
<evidence type="ECO:0000256" key="9">
    <source>
        <dbReference type="ARBA" id="ARBA00037922"/>
    </source>
</evidence>
<dbReference type="Gene3D" id="3.40.50.720">
    <property type="entry name" value="NAD(P)-binding Rossmann-like Domain"/>
    <property type="match status" value="1"/>
</dbReference>
<dbReference type="HAMAP" id="MF_00102">
    <property type="entry name" value="DapB"/>
    <property type="match status" value="1"/>
</dbReference>
<keyword evidence="2 13" id="KW-0963">Cytoplasm</keyword>
<evidence type="ECO:0000259" key="14">
    <source>
        <dbReference type="Pfam" id="PF01113"/>
    </source>
</evidence>
<dbReference type="InterPro" id="IPR000846">
    <property type="entry name" value="DapB_N"/>
</dbReference>
<evidence type="ECO:0000256" key="8">
    <source>
        <dbReference type="ARBA" id="ARBA00023154"/>
    </source>
</evidence>
<feature type="active site" description="Proton donor" evidence="13">
    <location>
        <position position="164"/>
    </location>
</feature>
<evidence type="ECO:0000313" key="16">
    <source>
        <dbReference type="EMBL" id="SDM19208.1"/>
    </source>
</evidence>
<dbReference type="GO" id="GO:0008839">
    <property type="term" value="F:4-hydroxy-tetrahydrodipicolinate reductase"/>
    <property type="evidence" value="ECO:0007669"/>
    <property type="project" value="UniProtKB-UniRule"/>
</dbReference>
<comment type="pathway">
    <text evidence="9 13">Amino-acid biosynthesis; L-lysine biosynthesis via DAP pathway; (S)-tetrahydrodipicolinate from L-aspartate: step 4/4.</text>
</comment>
<keyword evidence="5 13" id="KW-0220">Diaminopimelate biosynthesis</keyword>
<evidence type="ECO:0000256" key="10">
    <source>
        <dbReference type="ARBA" id="ARBA00038983"/>
    </source>
</evidence>
<feature type="binding site" evidence="13">
    <location>
        <begin position="127"/>
        <end position="130"/>
    </location>
    <ligand>
        <name>NAD(+)</name>
        <dbReference type="ChEBI" id="CHEBI:57540"/>
    </ligand>
</feature>
<dbReference type="CDD" id="cd02274">
    <property type="entry name" value="DHDPR_N"/>
    <property type="match status" value="1"/>
</dbReference>
<proteinExistence type="inferred from homology"/>
<comment type="subcellular location">
    <subcellularLocation>
        <location evidence="13">Cytoplasm</location>
    </subcellularLocation>
</comment>
<dbReference type="InterPro" id="IPR036291">
    <property type="entry name" value="NAD(P)-bd_dom_sf"/>
</dbReference>
<keyword evidence="3 13" id="KW-0028">Amino-acid biosynthesis</keyword>
<comment type="catalytic activity">
    <reaction evidence="11 13">
        <text>(S)-2,3,4,5-tetrahydrodipicolinate + NADP(+) + H2O = (2S,4S)-4-hydroxy-2,3,4,5-tetrahydrodipicolinate + NADPH + H(+)</text>
        <dbReference type="Rhea" id="RHEA:35331"/>
        <dbReference type="ChEBI" id="CHEBI:15377"/>
        <dbReference type="ChEBI" id="CHEBI:15378"/>
        <dbReference type="ChEBI" id="CHEBI:16845"/>
        <dbReference type="ChEBI" id="CHEBI:57783"/>
        <dbReference type="ChEBI" id="CHEBI:58349"/>
        <dbReference type="ChEBI" id="CHEBI:67139"/>
        <dbReference type="EC" id="1.17.1.8"/>
    </reaction>
</comment>
<feature type="binding site" evidence="13">
    <location>
        <begin position="170"/>
        <end position="171"/>
    </location>
    <ligand>
        <name>(S)-2,3,4,5-tetrahydrodipicolinate</name>
        <dbReference type="ChEBI" id="CHEBI:16845"/>
    </ligand>
</feature>
<evidence type="ECO:0000259" key="15">
    <source>
        <dbReference type="Pfam" id="PF05173"/>
    </source>
</evidence>
<dbReference type="InterPro" id="IPR022664">
    <property type="entry name" value="DapB_N_CS"/>
</dbReference>
<reference evidence="16 17" key="1">
    <citation type="submission" date="2016-10" db="EMBL/GenBank/DDBJ databases">
        <authorList>
            <person name="de Groot N.N."/>
        </authorList>
    </citation>
    <scope>NUCLEOTIDE SEQUENCE [LARGE SCALE GENOMIC DNA]</scope>
    <source>
        <strain evidence="16 17">DSM 16077</strain>
    </source>
</reference>
<evidence type="ECO:0000256" key="13">
    <source>
        <dbReference type="HAMAP-Rule" id="MF_00102"/>
    </source>
</evidence>
<evidence type="ECO:0000256" key="4">
    <source>
        <dbReference type="ARBA" id="ARBA00022857"/>
    </source>
</evidence>
<feature type="domain" description="Dihydrodipicolinate reductase C-terminal" evidence="15">
    <location>
        <begin position="133"/>
        <end position="272"/>
    </location>
</feature>
<feature type="active site" description="Proton donor/acceptor" evidence="13">
    <location>
        <position position="160"/>
    </location>
</feature>
<dbReference type="PANTHER" id="PTHR20836:SF0">
    <property type="entry name" value="4-HYDROXY-TETRAHYDRODIPICOLINATE REDUCTASE 1, CHLOROPLASTIC-RELATED"/>
    <property type="match status" value="1"/>
</dbReference>
<dbReference type="InterPro" id="IPR022663">
    <property type="entry name" value="DapB_C"/>
</dbReference>
<keyword evidence="6 13" id="KW-0560">Oxidoreductase</keyword>
<protein>
    <recommendedName>
        <fullName evidence="10 13">4-hydroxy-tetrahydrodipicolinate reductase</fullName>
        <shortName evidence="13">HTPA reductase</shortName>
        <ecNumber evidence="10 13">1.17.1.8</ecNumber>
    </recommendedName>
</protein>
<dbReference type="UniPathway" id="UPA00034">
    <property type="reaction ID" value="UER00018"/>
</dbReference>